<name>A0ABU5T465_9MICC</name>
<keyword evidence="4" id="KW-1185">Reference proteome</keyword>
<dbReference type="InterPro" id="IPR052920">
    <property type="entry name" value="DNA-binding_regulatory"/>
</dbReference>
<dbReference type="Gene3D" id="3.40.50.1820">
    <property type="entry name" value="alpha/beta hydrolase"/>
    <property type="match status" value="1"/>
</dbReference>
<dbReference type="SUPFAM" id="SSF53474">
    <property type="entry name" value="alpha/beta-Hydrolases"/>
    <property type="match status" value="1"/>
</dbReference>
<feature type="region of interest" description="Disordered" evidence="1">
    <location>
        <begin position="407"/>
        <end position="430"/>
    </location>
</feature>
<comment type="caution">
    <text evidence="3">The sequence shown here is derived from an EMBL/GenBank/DDBJ whole genome shotgun (WGS) entry which is preliminary data.</text>
</comment>
<feature type="domain" description="AB hydrolase-1" evidence="2">
    <location>
        <begin position="181"/>
        <end position="366"/>
    </location>
</feature>
<dbReference type="RefSeq" id="WP_323278126.1">
    <property type="nucleotide sequence ID" value="NZ_JAYGGQ010000003.1"/>
</dbReference>
<dbReference type="PANTHER" id="PTHR43358:SF4">
    <property type="entry name" value="ALPHA_BETA HYDROLASE FOLD-1 DOMAIN-CONTAINING PROTEIN"/>
    <property type="match status" value="1"/>
</dbReference>
<evidence type="ECO:0000259" key="2">
    <source>
        <dbReference type="Pfam" id="PF12697"/>
    </source>
</evidence>
<sequence length="430" mass="46074">MPRTPGSARLSRNEQLPRSVWALLGAGAGLAAASAVAASSSALAAHFARKIVTPERVKAEDQEILAVQGSGTERRVILKSSPDTIVDGEYSLFFAGGTGHVRLGPLEDYTPGDGTVTRRVLAEYSGDLSQAVRGKWSGVVFSSPADLGCAYEEIEFPTELGPAPAWFVPGDAGEHPSTWAIMVHGRGATRSETLRSLIPARRLGLTSLIISYRNDGDAPATADGRYGLGMTEWQDVEDAIAYALAHGAQDVVLFGWSMGGAISLAAADRSSLRQYIRALVLDAPVVDWVDVLAHQAQVNRIPKGIGRFGQFLLAHRWGRRITGLAAPLDFRAMDWVTRAVELRTPTLILHSADDDFVPFGPSALLAGRNPEMVTLETFRKARHTKEWNVDPERWEVAIASWLAQTLAPRPGPGGPMPSSVGTSAGAQGRD</sequence>
<dbReference type="PANTHER" id="PTHR43358">
    <property type="entry name" value="ALPHA/BETA-HYDROLASE"/>
    <property type="match status" value="1"/>
</dbReference>
<evidence type="ECO:0000313" key="3">
    <source>
        <dbReference type="EMBL" id="MEA5454304.1"/>
    </source>
</evidence>
<dbReference type="Proteomes" id="UP001304769">
    <property type="component" value="Unassembled WGS sequence"/>
</dbReference>
<gene>
    <name evidence="3" type="ORF">SPF06_06150</name>
</gene>
<evidence type="ECO:0000256" key="1">
    <source>
        <dbReference type="SAM" id="MobiDB-lite"/>
    </source>
</evidence>
<proteinExistence type="predicted"/>
<accession>A0ABU5T465</accession>
<dbReference type="EMBL" id="JAYGGQ010000003">
    <property type="protein sequence ID" value="MEA5454304.1"/>
    <property type="molecule type" value="Genomic_DNA"/>
</dbReference>
<evidence type="ECO:0000313" key="4">
    <source>
        <dbReference type="Proteomes" id="UP001304769"/>
    </source>
</evidence>
<protein>
    <submittedName>
        <fullName evidence="3">Alpha/beta fold hydrolase</fullName>
    </submittedName>
</protein>
<dbReference type="Pfam" id="PF12697">
    <property type="entry name" value="Abhydrolase_6"/>
    <property type="match status" value="1"/>
</dbReference>
<keyword evidence="3" id="KW-0378">Hydrolase</keyword>
<dbReference type="InterPro" id="IPR029058">
    <property type="entry name" value="AB_hydrolase_fold"/>
</dbReference>
<dbReference type="InterPro" id="IPR000073">
    <property type="entry name" value="AB_hydrolase_1"/>
</dbReference>
<reference evidence="3 4" key="1">
    <citation type="submission" date="2023-12" db="EMBL/GenBank/DDBJ databases">
        <title>Sinomonas terricola sp. nov, isolated from litchi orchard soil in Guangdong, PR China.</title>
        <authorList>
            <person name="Jiaxin W."/>
            <person name="Yang Z."/>
            <person name="Honghui Z."/>
        </authorList>
    </citation>
    <scope>NUCLEOTIDE SEQUENCE [LARGE SCALE GENOMIC DNA]</scope>
    <source>
        <strain evidence="3 4">JGH33</strain>
    </source>
</reference>
<feature type="compositionally biased region" description="Polar residues" evidence="1">
    <location>
        <begin position="419"/>
        <end position="430"/>
    </location>
</feature>
<dbReference type="GO" id="GO:0016787">
    <property type="term" value="F:hydrolase activity"/>
    <property type="evidence" value="ECO:0007669"/>
    <property type="project" value="UniProtKB-KW"/>
</dbReference>
<organism evidence="3 4">
    <name type="scientific">Sinomonas terricola</name>
    <dbReference type="NCBI Taxonomy" id="3110330"/>
    <lineage>
        <taxon>Bacteria</taxon>
        <taxon>Bacillati</taxon>
        <taxon>Actinomycetota</taxon>
        <taxon>Actinomycetes</taxon>
        <taxon>Micrococcales</taxon>
        <taxon>Micrococcaceae</taxon>
        <taxon>Sinomonas</taxon>
    </lineage>
</organism>